<reference evidence="2" key="1">
    <citation type="submission" date="2020-08" db="EMBL/GenBank/DDBJ databases">
        <title>Multicomponent nature underlies the extraordinary mechanical properties of spider dragline silk.</title>
        <authorList>
            <person name="Kono N."/>
            <person name="Nakamura H."/>
            <person name="Mori M."/>
            <person name="Yoshida Y."/>
            <person name="Ohtoshi R."/>
            <person name="Malay A.D."/>
            <person name="Moran D.A.P."/>
            <person name="Tomita M."/>
            <person name="Numata K."/>
            <person name="Arakawa K."/>
        </authorList>
    </citation>
    <scope>NUCLEOTIDE SEQUENCE</scope>
</reference>
<evidence type="ECO:0000313" key="3">
    <source>
        <dbReference type="Proteomes" id="UP000886998"/>
    </source>
</evidence>
<feature type="region of interest" description="Disordered" evidence="1">
    <location>
        <begin position="46"/>
        <end position="77"/>
    </location>
</feature>
<evidence type="ECO:0000256" key="1">
    <source>
        <dbReference type="SAM" id="MobiDB-lite"/>
    </source>
</evidence>
<dbReference type="OrthoDB" id="6436798at2759"/>
<dbReference type="SUPFAM" id="SSF56219">
    <property type="entry name" value="DNase I-like"/>
    <property type="match status" value="1"/>
</dbReference>
<evidence type="ECO:0000313" key="2">
    <source>
        <dbReference type="EMBL" id="GFY56206.1"/>
    </source>
</evidence>
<sequence length="170" mass="19426">MTSKKTGKAMPLFLITLDKTVQNNRAVHITSPTFAKHKGQLWEQRAKNATAHQQPNPTTTKSHPKPPPLNSYHPPPNQQLIFLNNLTPSCKRHLRSPEQFITIAHTIPTKYGRLAIKQLGDEINFNPRNSNRSHLTVISWNANGIRSKVEEFRSFIAHWNPDIINFKKPT</sequence>
<name>A0A8X7C3Y2_9ARAC</name>
<dbReference type="InterPro" id="IPR036691">
    <property type="entry name" value="Endo/exonu/phosph_ase_sf"/>
</dbReference>
<dbReference type="Proteomes" id="UP000886998">
    <property type="component" value="Unassembled WGS sequence"/>
</dbReference>
<organism evidence="2 3">
    <name type="scientific">Trichonephila inaurata madagascariensis</name>
    <dbReference type="NCBI Taxonomy" id="2747483"/>
    <lineage>
        <taxon>Eukaryota</taxon>
        <taxon>Metazoa</taxon>
        <taxon>Ecdysozoa</taxon>
        <taxon>Arthropoda</taxon>
        <taxon>Chelicerata</taxon>
        <taxon>Arachnida</taxon>
        <taxon>Araneae</taxon>
        <taxon>Araneomorphae</taxon>
        <taxon>Entelegynae</taxon>
        <taxon>Araneoidea</taxon>
        <taxon>Nephilidae</taxon>
        <taxon>Trichonephila</taxon>
        <taxon>Trichonephila inaurata</taxon>
    </lineage>
</organism>
<feature type="compositionally biased region" description="Pro residues" evidence="1">
    <location>
        <begin position="65"/>
        <end position="77"/>
    </location>
</feature>
<accession>A0A8X7C3Y2</accession>
<proteinExistence type="predicted"/>
<protein>
    <submittedName>
        <fullName evidence="2">Uncharacterized protein</fullName>
    </submittedName>
</protein>
<comment type="caution">
    <text evidence="2">The sequence shown here is derived from an EMBL/GenBank/DDBJ whole genome shotgun (WGS) entry which is preliminary data.</text>
</comment>
<keyword evidence="3" id="KW-1185">Reference proteome</keyword>
<dbReference type="AlphaFoldDB" id="A0A8X7C3Y2"/>
<gene>
    <name evidence="2" type="ORF">TNIN_100131</name>
</gene>
<dbReference type="EMBL" id="BMAV01010827">
    <property type="protein sequence ID" value="GFY56206.1"/>
    <property type="molecule type" value="Genomic_DNA"/>
</dbReference>